<dbReference type="SMART" id="SM00028">
    <property type="entry name" value="TPR"/>
    <property type="match status" value="4"/>
</dbReference>
<dbReference type="InterPro" id="IPR051685">
    <property type="entry name" value="Ycf3/AcsC/BcsC/TPR_MFPF"/>
</dbReference>
<dbReference type="PANTHER" id="PTHR44943">
    <property type="entry name" value="CELLULOSE SYNTHASE OPERON PROTEIN C"/>
    <property type="match status" value="1"/>
</dbReference>
<evidence type="ECO:0000256" key="2">
    <source>
        <dbReference type="ARBA" id="ARBA00022803"/>
    </source>
</evidence>
<name>A0ABV4R9U9_9ACTN</name>
<feature type="repeat" description="TPR" evidence="3">
    <location>
        <begin position="123"/>
        <end position="156"/>
    </location>
</feature>
<gene>
    <name evidence="4" type="ORF">SM436_31205</name>
</gene>
<keyword evidence="1" id="KW-0677">Repeat</keyword>
<feature type="repeat" description="TPR" evidence="3">
    <location>
        <begin position="235"/>
        <end position="268"/>
    </location>
</feature>
<dbReference type="PROSITE" id="PS50005">
    <property type="entry name" value="TPR"/>
    <property type="match status" value="3"/>
</dbReference>
<dbReference type="SUPFAM" id="SSF48452">
    <property type="entry name" value="TPR-like"/>
    <property type="match status" value="1"/>
</dbReference>
<sequence length="301" mass="32932">MTMLLSCSGWACTRLISVSKVPGGNPVARNDPEGFAIEFMICQDCGHNYCDRCHAPASRFRAPRCASCGGRLAPGAKLEQLAGRPRPREVEHHRRGVELVESGRPEEAVREFDAALGLRPDYADAYYWRGGALTQLNRPAEALNSFEDAVRCNPSDVAALYEKAGALSRLERTDEALAAYEQVIALQPGYPAPHLGRALVFLDVDRDTDALAVADHLIALIDSGRTRGGRQYDAADAHSIKGAALVRLGRYEEALLAIDYAIDNGPDSWNNYFNKSYALERLGRLEESEVARGIADSLRNS</sequence>
<dbReference type="EMBL" id="JAXCEH010000028">
    <property type="protein sequence ID" value="MFA1558177.1"/>
    <property type="molecule type" value="Genomic_DNA"/>
</dbReference>
<dbReference type="Proteomes" id="UP001569904">
    <property type="component" value="Unassembled WGS sequence"/>
</dbReference>
<dbReference type="PANTHER" id="PTHR44943:SF8">
    <property type="entry name" value="TPR REPEAT-CONTAINING PROTEIN MJ0263"/>
    <property type="match status" value="1"/>
</dbReference>
<dbReference type="InterPro" id="IPR019734">
    <property type="entry name" value="TPR_rpt"/>
</dbReference>
<comment type="caution">
    <text evidence="4">The sequence shown here is derived from an EMBL/GenBank/DDBJ whole genome shotgun (WGS) entry which is preliminary data.</text>
</comment>
<keyword evidence="2 3" id="KW-0802">TPR repeat</keyword>
<reference evidence="4 5" key="1">
    <citation type="submission" date="2023-11" db="EMBL/GenBank/DDBJ databases">
        <title>Actinomadura monticuli sp. nov., isolated from volcanic ash.</title>
        <authorList>
            <person name="Lee S.D."/>
            <person name="Yang H."/>
            <person name="Kim I.S."/>
        </authorList>
    </citation>
    <scope>NUCLEOTIDE SEQUENCE [LARGE SCALE GENOMIC DNA]</scope>
    <source>
        <strain evidence="4 5">DSM 45346</strain>
    </source>
</reference>
<organism evidence="4 5">
    <name type="scientific">Actinomadura chokoriensis</name>
    <dbReference type="NCBI Taxonomy" id="454156"/>
    <lineage>
        <taxon>Bacteria</taxon>
        <taxon>Bacillati</taxon>
        <taxon>Actinomycetota</taxon>
        <taxon>Actinomycetes</taxon>
        <taxon>Streptosporangiales</taxon>
        <taxon>Thermomonosporaceae</taxon>
        <taxon>Actinomadura</taxon>
    </lineage>
</organism>
<dbReference type="Pfam" id="PF13432">
    <property type="entry name" value="TPR_16"/>
    <property type="match status" value="3"/>
</dbReference>
<protein>
    <submittedName>
        <fullName evidence="4">Tetratricopeptide repeat protein</fullName>
    </submittedName>
</protein>
<dbReference type="Gene3D" id="1.25.40.10">
    <property type="entry name" value="Tetratricopeptide repeat domain"/>
    <property type="match status" value="3"/>
</dbReference>
<evidence type="ECO:0000313" key="4">
    <source>
        <dbReference type="EMBL" id="MFA1558177.1"/>
    </source>
</evidence>
<dbReference type="RefSeq" id="WP_371945094.1">
    <property type="nucleotide sequence ID" value="NZ_JAXCEH010000028.1"/>
</dbReference>
<evidence type="ECO:0000256" key="1">
    <source>
        <dbReference type="ARBA" id="ARBA00022737"/>
    </source>
</evidence>
<proteinExistence type="predicted"/>
<evidence type="ECO:0000256" key="3">
    <source>
        <dbReference type="PROSITE-ProRule" id="PRU00339"/>
    </source>
</evidence>
<dbReference type="InterPro" id="IPR011990">
    <property type="entry name" value="TPR-like_helical_dom_sf"/>
</dbReference>
<keyword evidence="5" id="KW-1185">Reference proteome</keyword>
<accession>A0ABV4R9U9</accession>
<feature type="repeat" description="TPR" evidence="3">
    <location>
        <begin position="157"/>
        <end position="190"/>
    </location>
</feature>
<evidence type="ECO:0000313" key="5">
    <source>
        <dbReference type="Proteomes" id="UP001569904"/>
    </source>
</evidence>